<reference evidence="3" key="1">
    <citation type="journal article" date="2020" name="mSystems">
        <title>Genome- and Community-Level Interaction Insights into Carbon Utilization and Element Cycling Functions of Hydrothermarchaeota in Hydrothermal Sediment.</title>
        <authorList>
            <person name="Zhou Z."/>
            <person name="Liu Y."/>
            <person name="Xu W."/>
            <person name="Pan J."/>
            <person name="Luo Z.H."/>
            <person name="Li M."/>
        </authorList>
    </citation>
    <scope>NUCLEOTIDE SEQUENCE [LARGE SCALE GENOMIC DNA]</scope>
    <source>
        <strain evidence="3">SpSt-637</strain>
        <strain evidence="2">SpSt-667</strain>
    </source>
</reference>
<dbReference type="Pfam" id="PF05168">
    <property type="entry name" value="HEPN"/>
    <property type="match status" value="1"/>
</dbReference>
<dbReference type="PROSITE" id="PS50910">
    <property type="entry name" value="HEPN"/>
    <property type="match status" value="1"/>
</dbReference>
<protein>
    <submittedName>
        <fullName evidence="3">HEPN domain-containing protein</fullName>
    </submittedName>
</protein>
<accession>A0A7C4NKX6</accession>
<evidence type="ECO:0000313" key="3">
    <source>
        <dbReference type="EMBL" id="HGQ65263.1"/>
    </source>
</evidence>
<proteinExistence type="predicted"/>
<name>A0A7C4NKX6_9CREN</name>
<organism evidence="3">
    <name type="scientific">Ignisphaera aggregans</name>
    <dbReference type="NCBI Taxonomy" id="334771"/>
    <lineage>
        <taxon>Archaea</taxon>
        <taxon>Thermoproteota</taxon>
        <taxon>Thermoprotei</taxon>
        <taxon>Desulfurococcales</taxon>
        <taxon>Desulfurococcaceae</taxon>
        <taxon>Ignisphaera</taxon>
    </lineage>
</organism>
<dbReference type="SUPFAM" id="SSF81593">
    <property type="entry name" value="Nucleotidyltransferase substrate binding subunit/domain"/>
    <property type="match status" value="1"/>
</dbReference>
<dbReference type="SMART" id="SM00748">
    <property type="entry name" value="HEPN"/>
    <property type="match status" value="1"/>
</dbReference>
<comment type="caution">
    <text evidence="3">The sequence shown here is derived from an EMBL/GenBank/DDBJ whole genome shotgun (WGS) entry which is preliminary data.</text>
</comment>
<feature type="domain" description="HEPN" evidence="1">
    <location>
        <begin position="10"/>
        <end position="128"/>
    </location>
</feature>
<dbReference type="Gene3D" id="1.20.120.330">
    <property type="entry name" value="Nucleotidyltransferases domain 2"/>
    <property type="match status" value="1"/>
</dbReference>
<dbReference type="AlphaFoldDB" id="A0A7C4NKX6"/>
<dbReference type="EMBL" id="DTCK01000040">
    <property type="protein sequence ID" value="HGQ36294.1"/>
    <property type="molecule type" value="Genomic_DNA"/>
</dbReference>
<dbReference type="InterPro" id="IPR007842">
    <property type="entry name" value="HEPN_dom"/>
</dbReference>
<gene>
    <name evidence="3" type="ORF">ENU08_08485</name>
    <name evidence="2" type="ORF">ENU41_06425</name>
</gene>
<dbReference type="EMBL" id="DTBD01000083">
    <property type="protein sequence ID" value="HGQ65263.1"/>
    <property type="molecule type" value="Genomic_DNA"/>
</dbReference>
<evidence type="ECO:0000313" key="2">
    <source>
        <dbReference type="EMBL" id="HGQ36294.1"/>
    </source>
</evidence>
<evidence type="ECO:0000259" key="1">
    <source>
        <dbReference type="PROSITE" id="PS50910"/>
    </source>
</evidence>
<sequence length="128" mass="15194">MSFEEAEVLRERAYMFLENSKSLLERGFFDLAAFNLEQYCQLLLKYKLLVKTGTYPRLHSLTKLIDILSKLEPSVRVLLEREDYLIMVTKLEDAYIGARYLPRRYTEIEVRALYRFVVEVFQKVVEGV</sequence>